<organism evidence="3 4">
    <name type="scientific">Streptococcus sobrinus W1703</name>
    <dbReference type="NCBI Taxonomy" id="1227275"/>
    <lineage>
        <taxon>Bacteria</taxon>
        <taxon>Bacillati</taxon>
        <taxon>Bacillota</taxon>
        <taxon>Bacilli</taxon>
        <taxon>Lactobacillales</taxon>
        <taxon>Streptococcaceae</taxon>
        <taxon>Streptococcus</taxon>
    </lineage>
</organism>
<protein>
    <submittedName>
        <fullName evidence="3">Uncharacterized protein</fullName>
    </submittedName>
</protein>
<proteinExistence type="predicted"/>
<dbReference type="InterPro" id="IPR050400">
    <property type="entry name" value="Bact_Cytoskel_RodZ"/>
</dbReference>
<name>U2IRJ1_9STRE</name>
<dbReference type="OrthoDB" id="9797543at2"/>
<reference evidence="3 4" key="1">
    <citation type="submission" date="2013-06" db="EMBL/GenBank/DDBJ databases">
        <authorList>
            <person name="Weinstock G."/>
            <person name="Sodergren E."/>
            <person name="Lobos E.A."/>
            <person name="Fulton L."/>
            <person name="Fulton R."/>
            <person name="Courtney L."/>
            <person name="Fronick C."/>
            <person name="O'Laughlin M."/>
            <person name="Godfrey J."/>
            <person name="Wilson R.M."/>
            <person name="Miner T."/>
            <person name="Farmer C."/>
            <person name="Delehaunty K."/>
            <person name="Cordes M."/>
            <person name="Minx P."/>
            <person name="Tomlinson C."/>
            <person name="Chen J."/>
            <person name="Wollam A."/>
            <person name="Pepin K.H."/>
            <person name="Bhonagiri V."/>
            <person name="Zhang X."/>
            <person name="Warren W."/>
            <person name="Mitreva M."/>
            <person name="Mardis E.R."/>
            <person name="Wilson R.K."/>
        </authorList>
    </citation>
    <scope>NUCLEOTIDE SEQUENCE [LARGE SCALE GENOMIC DNA]</scope>
    <source>
        <strain evidence="3 4">W1703</strain>
    </source>
</reference>
<sequence length="285" mass="31870">MKKMSIGEYLQRARLAKDLKVEEVSVELNIPMQYITVMEHNQFQFLTREKADAYLKAYTEFLDLDSEPLLEGYGDPDFRLEVEEKKKEEPLPEPEEEQTSKVVEPFTKWSRSDRFEYLKNPKRRLPLVIMSLLSLLVLGLIGSAVYLQVSDEMKKASLPSSSLRQEKGQAQADSSAASDSKLSSTTKGSNISVTLADKNDQVTVEISQDSDQENLVCVTNSNLDKKGVTLDGNTKDTKATLDSKADKSVITLTSIDNVTVKINDQTLDLSSLAKDNTSYITLTIK</sequence>
<dbReference type="SUPFAM" id="SSF47413">
    <property type="entry name" value="lambda repressor-like DNA-binding domains"/>
    <property type="match status" value="1"/>
</dbReference>
<dbReference type="Pfam" id="PF13413">
    <property type="entry name" value="HTH_25"/>
    <property type="match status" value="1"/>
</dbReference>
<dbReference type="PANTHER" id="PTHR34475:SF1">
    <property type="entry name" value="CYTOSKELETON PROTEIN RODZ"/>
    <property type="match status" value="1"/>
</dbReference>
<dbReference type="InterPro" id="IPR010982">
    <property type="entry name" value="Lambda_DNA-bd_dom_sf"/>
</dbReference>
<dbReference type="PANTHER" id="PTHR34475">
    <property type="match status" value="1"/>
</dbReference>
<evidence type="ECO:0000313" key="3">
    <source>
        <dbReference type="EMBL" id="ERJ76526.1"/>
    </source>
</evidence>
<keyword evidence="2" id="KW-0472">Membrane</keyword>
<evidence type="ECO:0000256" key="1">
    <source>
        <dbReference type="SAM" id="MobiDB-lite"/>
    </source>
</evidence>
<dbReference type="AlphaFoldDB" id="U2IRJ1"/>
<accession>U2IRJ1</accession>
<dbReference type="Proteomes" id="UP000016617">
    <property type="component" value="Unassembled WGS sequence"/>
</dbReference>
<dbReference type="RefSeq" id="WP_021673286.1">
    <property type="nucleotide sequence ID" value="NZ_KI259659.1"/>
</dbReference>
<feature type="compositionally biased region" description="Low complexity" evidence="1">
    <location>
        <begin position="169"/>
        <end position="187"/>
    </location>
</feature>
<gene>
    <name evidence="3" type="ORF">HMPREF1557_00919</name>
</gene>
<dbReference type="GO" id="GO:0003677">
    <property type="term" value="F:DNA binding"/>
    <property type="evidence" value="ECO:0007669"/>
    <property type="project" value="InterPro"/>
</dbReference>
<dbReference type="PATRIC" id="fig|1227275.3.peg.814"/>
<comment type="caution">
    <text evidence="3">The sequence shown here is derived from an EMBL/GenBank/DDBJ whole genome shotgun (WGS) entry which is preliminary data.</text>
</comment>
<dbReference type="HOGENOM" id="CLU_047530_0_2_9"/>
<dbReference type="EMBL" id="AWVA01000055">
    <property type="protein sequence ID" value="ERJ76526.1"/>
    <property type="molecule type" value="Genomic_DNA"/>
</dbReference>
<feature type="transmembrane region" description="Helical" evidence="2">
    <location>
        <begin position="127"/>
        <end position="147"/>
    </location>
</feature>
<keyword evidence="2" id="KW-1133">Transmembrane helix</keyword>
<feature type="region of interest" description="Disordered" evidence="1">
    <location>
        <begin position="157"/>
        <end position="187"/>
    </location>
</feature>
<evidence type="ECO:0000313" key="4">
    <source>
        <dbReference type="Proteomes" id="UP000016617"/>
    </source>
</evidence>
<dbReference type="Gene3D" id="1.10.260.40">
    <property type="entry name" value="lambda repressor-like DNA-binding domains"/>
    <property type="match status" value="1"/>
</dbReference>
<evidence type="ECO:0000256" key="2">
    <source>
        <dbReference type="SAM" id="Phobius"/>
    </source>
</evidence>
<keyword evidence="2" id="KW-0812">Transmembrane</keyword>